<gene>
    <name evidence="2" type="ORF">RUE5091_00870</name>
</gene>
<reference evidence="3" key="1">
    <citation type="submission" date="2015-09" db="EMBL/GenBank/DDBJ databases">
        <authorList>
            <person name="Rodrigo-Torres L."/>
            <person name="Arahal D.R."/>
        </authorList>
    </citation>
    <scope>NUCLEOTIDE SEQUENCE [LARGE SCALE GENOMIC DNA]</scope>
    <source>
        <strain evidence="3">CECT 5091</strain>
    </source>
</reference>
<keyword evidence="3" id="KW-1185">Reference proteome</keyword>
<dbReference type="EMBL" id="CYUD01000002">
    <property type="protein sequence ID" value="CUJ89426.1"/>
    <property type="molecule type" value="Genomic_DNA"/>
</dbReference>
<dbReference type="Proteomes" id="UP000051260">
    <property type="component" value="Unassembled WGS sequence"/>
</dbReference>
<sequence>MTLPRSLSEFEGSWSLSRTINDARAGQVVQADGQAVLRPTEDGLIYDEEVTLRVPGQTEMKGTRRYLWQDAGEEIAVHFEDGRYFHALKLGHLRFKDHHDCPPDSYDAVYDFSGWPNWIVHWTVSGPRKAYEMKTEYRPR</sequence>
<evidence type="ECO:0000313" key="2">
    <source>
        <dbReference type="EMBL" id="CUJ89426.1"/>
    </source>
</evidence>
<feature type="domain" description="DUF6314" evidence="1">
    <location>
        <begin position="10"/>
        <end position="138"/>
    </location>
</feature>
<dbReference type="Pfam" id="PF19834">
    <property type="entry name" value="DUF6314"/>
    <property type="match status" value="1"/>
</dbReference>
<evidence type="ECO:0000313" key="3">
    <source>
        <dbReference type="Proteomes" id="UP000051260"/>
    </source>
</evidence>
<dbReference type="OrthoDB" id="7351979at2"/>
<dbReference type="InterPro" id="IPR045632">
    <property type="entry name" value="DUF6314"/>
</dbReference>
<protein>
    <recommendedName>
        <fullName evidence="1">DUF6314 domain-containing protein</fullName>
    </recommendedName>
</protein>
<organism evidence="2 3">
    <name type="scientific">Ruegeria denitrificans</name>
    <dbReference type="NCBI Taxonomy" id="1715692"/>
    <lineage>
        <taxon>Bacteria</taxon>
        <taxon>Pseudomonadati</taxon>
        <taxon>Pseudomonadota</taxon>
        <taxon>Alphaproteobacteria</taxon>
        <taxon>Rhodobacterales</taxon>
        <taxon>Roseobacteraceae</taxon>
        <taxon>Ruegeria</taxon>
    </lineage>
</organism>
<evidence type="ECO:0000259" key="1">
    <source>
        <dbReference type="Pfam" id="PF19834"/>
    </source>
</evidence>
<dbReference type="STRING" id="1715692.RUE5091_00870"/>
<dbReference type="AlphaFoldDB" id="A0A0P1I4M6"/>
<name>A0A0P1I4M6_9RHOB</name>
<dbReference type="RefSeq" id="WP_058280631.1">
    <property type="nucleotide sequence ID" value="NZ_CYUD01000002.1"/>
</dbReference>
<proteinExistence type="predicted"/>
<accession>A0A0P1I4M6</accession>